<dbReference type="NCBIfam" id="TIGR04057">
    <property type="entry name" value="SusC_RagA_signa"/>
    <property type="match status" value="1"/>
</dbReference>
<protein>
    <submittedName>
        <fullName evidence="14">TonB-linked outer membrane, SusC/RagA family protein</fullName>
    </submittedName>
</protein>
<keyword evidence="9 10" id="KW-0998">Cell outer membrane</keyword>
<dbReference type="InterPro" id="IPR008969">
    <property type="entry name" value="CarboxyPept-like_regulatory"/>
</dbReference>
<proteinExistence type="inferred from homology"/>
<dbReference type="Proteomes" id="UP000027661">
    <property type="component" value="Unassembled WGS sequence"/>
</dbReference>
<dbReference type="AlphaFoldDB" id="A0A069S3P7"/>
<dbReference type="SMART" id="SM00965">
    <property type="entry name" value="STN"/>
    <property type="match status" value="1"/>
</dbReference>
<dbReference type="InterPro" id="IPR039426">
    <property type="entry name" value="TonB-dep_rcpt-like"/>
</dbReference>
<dbReference type="Gene3D" id="2.170.130.10">
    <property type="entry name" value="TonB-dependent receptor, plug domain"/>
    <property type="match status" value="1"/>
</dbReference>
<dbReference type="PROSITE" id="PS52016">
    <property type="entry name" value="TONB_DEPENDENT_REC_3"/>
    <property type="match status" value="1"/>
</dbReference>
<evidence type="ECO:0000256" key="7">
    <source>
        <dbReference type="ARBA" id="ARBA00023077"/>
    </source>
</evidence>
<evidence type="ECO:0000256" key="3">
    <source>
        <dbReference type="ARBA" id="ARBA00022452"/>
    </source>
</evidence>
<dbReference type="NCBIfam" id="TIGR04056">
    <property type="entry name" value="OMP_RagA_SusC"/>
    <property type="match status" value="1"/>
</dbReference>
<dbReference type="Pfam" id="PF07660">
    <property type="entry name" value="STN"/>
    <property type="match status" value="1"/>
</dbReference>
<dbReference type="InterPro" id="IPR023997">
    <property type="entry name" value="TonB-dep_OMP_SusC/RagA_CS"/>
</dbReference>
<keyword evidence="3 10" id="KW-1134">Transmembrane beta strand</keyword>
<dbReference type="FunFam" id="2.60.40.1120:FF:000003">
    <property type="entry name" value="Outer membrane protein Omp121"/>
    <property type="match status" value="1"/>
</dbReference>
<keyword evidence="8 10" id="KW-0472">Membrane</keyword>
<dbReference type="InterPro" id="IPR000531">
    <property type="entry name" value="Beta-barrel_TonB"/>
</dbReference>
<dbReference type="SUPFAM" id="SSF49464">
    <property type="entry name" value="Carboxypeptidase regulatory domain-like"/>
    <property type="match status" value="1"/>
</dbReference>
<keyword evidence="12" id="KW-0732">Signal</keyword>
<dbReference type="EMBL" id="JNHM01000164">
    <property type="protein sequence ID" value="KDS44349.1"/>
    <property type="molecule type" value="Genomic_DNA"/>
</dbReference>
<comment type="caution">
    <text evidence="14">The sequence shown here is derived from an EMBL/GenBank/DDBJ whole genome shotgun (WGS) entry which is preliminary data.</text>
</comment>
<dbReference type="GO" id="GO:0006826">
    <property type="term" value="P:iron ion transport"/>
    <property type="evidence" value="ECO:0007669"/>
    <property type="project" value="UniProtKB-KW"/>
</dbReference>
<dbReference type="InterPro" id="IPR036942">
    <property type="entry name" value="Beta-barrel_TonB_sf"/>
</dbReference>
<dbReference type="SUPFAM" id="SSF56935">
    <property type="entry name" value="Porins"/>
    <property type="match status" value="1"/>
</dbReference>
<evidence type="ECO:0000313" key="15">
    <source>
        <dbReference type="Proteomes" id="UP000027661"/>
    </source>
</evidence>
<dbReference type="InterPro" id="IPR012910">
    <property type="entry name" value="Plug_dom"/>
</dbReference>
<dbReference type="InterPro" id="IPR023996">
    <property type="entry name" value="TonB-dep_OMP_SusC/RagA"/>
</dbReference>
<dbReference type="Gene3D" id="2.60.40.1120">
    <property type="entry name" value="Carboxypeptidase-like, regulatory domain"/>
    <property type="match status" value="1"/>
</dbReference>
<organism evidence="14 15">
    <name type="scientific">Phocaeicola vulgatus str. 3975 RP4</name>
    <dbReference type="NCBI Taxonomy" id="1339352"/>
    <lineage>
        <taxon>Bacteria</taxon>
        <taxon>Pseudomonadati</taxon>
        <taxon>Bacteroidota</taxon>
        <taxon>Bacteroidia</taxon>
        <taxon>Bacteroidales</taxon>
        <taxon>Bacteroidaceae</taxon>
        <taxon>Phocaeicola</taxon>
    </lineage>
</organism>
<feature type="chain" id="PRO_5001666032" evidence="12">
    <location>
        <begin position="24"/>
        <end position="1146"/>
    </location>
</feature>
<keyword evidence="7 11" id="KW-0798">TonB box</keyword>
<keyword evidence="6" id="KW-0408">Iron</keyword>
<dbReference type="InterPro" id="IPR011662">
    <property type="entry name" value="Secretin/TonB_short_N"/>
</dbReference>
<evidence type="ECO:0000256" key="1">
    <source>
        <dbReference type="ARBA" id="ARBA00004571"/>
    </source>
</evidence>
<evidence type="ECO:0000256" key="8">
    <source>
        <dbReference type="ARBA" id="ARBA00023136"/>
    </source>
</evidence>
<dbReference type="Pfam" id="PF07715">
    <property type="entry name" value="Plug"/>
    <property type="match status" value="1"/>
</dbReference>
<dbReference type="GO" id="GO:0009279">
    <property type="term" value="C:cell outer membrane"/>
    <property type="evidence" value="ECO:0007669"/>
    <property type="project" value="UniProtKB-SubCell"/>
</dbReference>
<keyword evidence="5 10" id="KW-0812">Transmembrane</keyword>
<comment type="similarity">
    <text evidence="10 11">Belongs to the TonB-dependent receptor family.</text>
</comment>
<accession>A0A069S3P7</accession>
<gene>
    <name evidence="14" type="ORF">M099_4293</name>
</gene>
<evidence type="ECO:0000256" key="2">
    <source>
        <dbReference type="ARBA" id="ARBA00022448"/>
    </source>
</evidence>
<evidence type="ECO:0000256" key="9">
    <source>
        <dbReference type="ARBA" id="ARBA00023237"/>
    </source>
</evidence>
<dbReference type="RefSeq" id="WP_008668233.1">
    <property type="nucleotide sequence ID" value="NZ_JNHM01000164.1"/>
</dbReference>
<feature type="signal peptide" evidence="12">
    <location>
        <begin position="1"/>
        <end position="23"/>
    </location>
</feature>
<evidence type="ECO:0000256" key="10">
    <source>
        <dbReference type="PROSITE-ProRule" id="PRU01360"/>
    </source>
</evidence>
<keyword evidence="2 10" id="KW-0813">Transport</keyword>
<dbReference type="Gene3D" id="2.40.170.20">
    <property type="entry name" value="TonB-dependent receptor, beta-barrel domain"/>
    <property type="match status" value="1"/>
</dbReference>
<dbReference type="Pfam" id="PF00593">
    <property type="entry name" value="TonB_dep_Rec_b-barrel"/>
    <property type="match status" value="1"/>
</dbReference>
<sequence>MYNQTKRMMAIGGFCLISSIALSAQISLKLHNKKTSDVITEIEQVSDYRFFYNNGLSGLSKVISVQADNADIRSVLEQIKQQTGISYLIKDNKQIVLSASESSQQQRNVTVHGTVTDTQGLPIIGANILEKGTTNGTITDIDGKFTLTVSENAMLQISYIGCVEQSVSVKGKNVLNIKLKEDSKSLDEVVVVAFGTQKKSSLTAAVATVDSKEIAGRSVANISQALQGVSPGLNITAANMGGALNNNPSIDIRGTGTIGEGSSSAPLVLIDGTPGDLNMINMQDVENISVLKDGGSAAIYGSRAAFGVIMVTTKSGKKGKVSVNYSTNLRWETPTNLPSFVNSYDFAQYFNEVARNSGLGAFYTDDVLQKTKDFMDGKIDYATEYDANGVWKKNMQSWGNTEWFDVYYKDWTFSQEHNMSINGGSESVRYYISANYQNLGSDQNFGDEGLQRYTLNGKINADPFPWMKLNYNMKFSRKNYNAPTYQMNPVYYHSMPRRRPSNPVYTPDGIFNKESQLNEMVNGGDHTDDLDILYQQLSVVLEPIKRWQIFLEGNMRVDRQDIHSDWKVIKERKEDGSYFNMDRDDGMGGRSRVEEASYKTNYYNTNIYTKYNFSLNEDHHFDLLAGFQAELNKYKSISAARDGLISEDVPTLGNTTSNTQFNMDSNMNEWATAGFFGSINYDFKGRYLLEVKYRYDGSSRFLRNQRWKHYPSVSMAWNVAHESFMQPFNDVLGTLKLRGSYASLGNQNTNDIYPFFPSMGLGMGNGSWLLNSKRPNTANPPAPISPLLTWEKVTSYDLGLDFGLFGNRLVGTFDYFWRNTNNMVAPGEELPNTAGVSSPYTNNAKMRTKGWELSVSWRDKLSNGLGYGATLVMSDAMSTILSYPNETNNISKYYRGRKLGEIWGYETNGLAKTDEEMKSHLASLPNGGQNALGTNWAAGDIMYKDLNGDGKIDGGQGVLGNTGDRKVIGNETPRYNFGLTLNAEYKGFDFRIFFQGTLKRDKWLTGLNMWGADGGYWQSTCLKENMDYFRPADTDSYFGPNVNGYLPRPLLGASANNNKQVNSQYLQDASYMRCKNIQLGYTFPKQWISNWGLQNMRMFVSAENLFVITGLKAGAYDPEVLDGYAAGSGKAAPLKTAISFGLNVSL</sequence>
<feature type="domain" description="Secretin/TonB short N-terminal" evidence="13">
    <location>
        <begin position="48"/>
        <end position="100"/>
    </location>
</feature>
<dbReference type="Pfam" id="PF13715">
    <property type="entry name" value="CarbopepD_reg_2"/>
    <property type="match status" value="1"/>
</dbReference>
<evidence type="ECO:0000256" key="5">
    <source>
        <dbReference type="ARBA" id="ARBA00022692"/>
    </source>
</evidence>
<comment type="subcellular location">
    <subcellularLocation>
        <location evidence="1 10">Cell outer membrane</location>
        <topology evidence="1 10">Multi-pass membrane protein</topology>
    </subcellularLocation>
</comment>
<dbReference type="InterPro" id="IPR037066">
    <property type="entry name" value="Plug_dom_sf"/>
</dbReference>
<keyword evidence="4" id="KW-0410">Iron transport</keyword>
<evidence type="ECO:0000313" key="14">
    <source>
        <dbReference type="EMBL" id="KDS44349.1"/>
    </source>
</evidence>
<evidence type="ECO:0000256" key="12">
    <source>
        <dbReference type="SAM" id="SignalP"/>
    </source>
</evidence>
<evidence type="ECO:0000259" key="13">
    <source>
        <dbReference type="SMART" id="SM00965"/>
    </source>
</evidence>
<dbReference type="PATRIC" id="fig|1339352.3.peg.4025"/>
<evidence type="ECO:0000256" key="11">
    <source>
        <dbReference type="RuleBase" id="RU003357"/>
    </source>
</evidence>
<reference evidence="14 15" key="1">
    <citation type="submission" date="2014-04" db="EMBL/GenBank/DDBJ databases">
        <authorList>
            <person name="Sears C."/>
            <person name="Carroll K."/>
            <person name="Sack B.R."/>
            <person name="Qadri F."/>
            <person name="Myers L.L."/>
            <person name="Chung G.-T."/>
            <person name="Escheverria P."/>
            <person name="Fraser C.M."/>
            <person name="Sadzewicz L."/>
            <person name="Shefchek K.A."/>
            <person name="Tallon L."/>
            <person name="Das S.P."/>
            <person name="Daugherty S."/>
            <person name="Mongodin E.F."/>
        </authorList>
    </citation>
    <scope>NUCLEOTIDE SEQUENCE [LARGE SCALE GENOMIC DNA]</scope>
    <source>
        <strain evidence="14 15">3975 RP4</strain>
    </source>
</reference>
<evidence type="ECO:0000256" key="4">
    <source>
        <dbReference type="ARBA" id="ARBA00022496"/>
    </source>
</evidence>
<evidence type="ECO:0000256" key="6">
    <source>
        <dbReference type="ARBA" id="ARBA00023004"/>
    </source>
</evidence>
<keyword evidence="4" id="KW-0406">Ion transport</keyword>
<name>A0A069S3P7_PHOVU</name>